<evidence type="ECO:0000313" key="5">
    <source>
        <dbReference type="EMBL" id="QTR48369.1"/>
    </source>
</evidence>
<reference evidence="5 6" key="1">
    <citation type="submission" date="2021-04" db="EMBL/GenBank/DDBJ databases">
        <title>Genomics, taxonomy and metabolism of representatives of sulfur bacteria of the genus Thiothrix: Thiothrix fructosivorans QT, Thiothrix unzii A1T and three new species, Thiothrix subterranea sp. nov., Thiothrix litoralis sp. nov. and 'Candidatus Thiothrix anitrata' sp. nov.</title>
        <authorList>
            <person name="Ravin N.V."/>
            <person name="Smolyakov D."/>
            <person name="Rudenko T.S."/>
            <person name="Mardanov A.V."/>
            <person name="Beletsky A.V."/>
            <person name="Markov N.D."/>
            <person name="Fomenkov A.I."/>
            <person name="Roberts R.J."/>
            <person name="Karnachuk O.V."/>
            <person name="Novikov A."/>
            <person name="Grabovich M.Y."/>
        </authorList>
    </citation>
    <scope>NUCLEOTIDE SEQUENCE [LARGE SCALE GENOMIC DNA]</scope>
    <source>
        <strain evidence="5 6">AS</strain>
    </source>
</reference>
<keyword evidence="2" id="KW-0229">DNA integration</keyword>
<accession>A0ABX7WX50</accession>
<dbReference type="PANTHER" id="PTHR30629:SF2">
    <property type="entry name" value="PROPHAGE INTEGRASE INTS-RELATED"/>
    <property type="match status" value="1"/>
</dbReference>
<evidence type="ECO:0000256" key="2">
    <source>
        <dbReference type="ARBA" id="ARBA00022908"/>
    </source>
</evidence>
<protein>
    <submittedName>
        <fullName evidence="5">Tyrosine-type recombinase/integrase</fullName>
    </submittedName>
</protein>
<evidence type="ECO:0000259" key="4">
    <source>
        <dbReference type="PROSITE" id="PS51898"/>
    </source>
</evidence>
<dbReference type="EMBL" id="CP072801">
    <property type="protein sequence ID" value="QTR48369.1"/>
    <property type="molecule type" value="Genomic_DNA"/>
</dbReference>
<dbReference type="Pfam" id="PF00589">
    <property type="entry name" value="Phage_integrase"/>
    <property type="match status" value="1"/>
</dbReference>
<comment type="similarity">
    <text evidence="1">Belongs to the 'phage' integrase family.</text>
</comment>
<dbReference type="Proteomes" id="UP000672039">
    <property type="component" value="Chromosome"/>
</dbReference>
<dbReference type="PROSITE" id="PS51898">
    <property type="entry name" value="TYR_RECOMBINASE"/>
    <property type="match status" value="1"/>
</dbReference>
<dbReference type="InterPro" id="IPR013762">
    <property type="entry name" value="Integrase-like_cat_sf"/>
</dbReference>
<sequence>MLWENVDLKTRVARLEDTKNHLSHELPLTIFTHHLLAEWQTWTGQGSGLVFRATDNQSPLSSVEAVIHAIREKTGIQWAMHDLRRTFTTTAENIGVRGYTLKRLINHKTGAADVTGGYIVTDLESLREPMQTITDRLLTLTSGKLPTSKTAPAASNT</sequence>
<dbReference type="InterPro" id="IPR050808">
    <property type="entry name" value="Phage_Integrase"/>
</dbReference>
<evidence type="ECO:0000256" key="1">
    <source>
        <dbReference type="ARBA" id="ARBA00008857"/>
    </source>
</evidence>
<organism evidence="5 6">
    <name type="scientific">Thiothrix litoralis</name>
    <dbReference type="NCBI Taxonomy" id="2891210"/>
    <lineage>
        <taxon>Bacteria</taxon>
        <taxon>Pseudomonadati</taxon>
        <taxon>Pseudomonadota</taxon>
        <taxon>Gammaproteobacteria</taxon>
        <taxon>Thiotrichales</taxon>
        <taxon>Thiotrichaceae</taxon>
        <taxon>Thiothrix</taxon>
    </lineage>
</organism>
<proteinExistence type="inferred from homology"/>
<gene>
    <name evidence="5" type="ORF">J9253_07615</name>
</gene>
<evidence type="ECO:0000313" key="6">
    <source>
        <dbReference type="Proteomes" id="UP000672039"/>
    </source>
</evidence>
<dbReference type="SUPFAM" id="SSF56349">
    <property type="entry name" value="DNA breaking-rejoining enzymes"/>
    <property type="match status" value="1"/>
</dbReference>
<dbReference type="InterPro" id="IPR002104">
    <property type="entry name" value="Integrase_catalytic"/>
</dbReference>
<dbReference type="PANTHER" id="PTHR30629">
    <property type="entry name" value="PROPHAGE INTEGRASE"/>
    <property type="match status" value="1"/>
</dbReference>
<dbReference type="Gene3D" id="1.10.443.10">
    <property type="entry name" value="Intergrase catalytic core"/>
    <property type="match status" value="1"/>
</dbReference>
<evidence type="ECO:0000256" key="3">
    <source>
        <dbReference type="ARBA" id="ARBA00023172"/>
    </source>
</evidence>
<keyword evidence="3" id="KW-0233">DNA recombination</keyword>
<dbReference type="InterPro" id="IPR011010">
    <property type="entry name" value="DNA_brk_join_enz"/>
</dbReference>
<feature type="domain" description="Tyr recombinase" evidence="4">
    <location>
        <begin position="1"/>
        <end position="131"/>
    </location>
</feature>
<keyword evidence="6" id="KW-1185">Reference proteome</keyword>
<name>A0ABX7WX50_9GAMM</name>